<dbReference type="RefSeq" id="WP_251611458.1">
    <property type="nucleotide sequence ID" value="NZ_JAMQJY010000005.1"/>
</dbReference>
<feature type="transmembrane region" description="Helical" evidence="1">
    <location>
        <begin position="7"/>
        <end position="31"/>
    </location>
</feature>
<evidence type="ECO:0000313" key="2">
    <source>
        <dbReference type="EMBL" id="MCM2677650.1"/>
    </source>
</evidence>
<keyword evidence="1" id="KW-0472">Membrane</keyword>
<keyword evidence="1" id="KW-1133">Transmembrane helix</keyword>
<proteinExistence type="predicted"/>
<dbReference type="Pfam" id="PF11188">
    <property type="entry name" value="DUF2975"/>
    <property type="match status" value="1"/>
</dbReference>
<reference evidence="2" key="1">
    <citation type="submission" date="2022-06" db="EMBL/GenBank/DDBJ databases">
        <title>Alkalicoccobacillus porphyridii sp. nov., isolated from a marine red alga, Porphyridium purpureum and reclassification of Shouchella plakortidis and Shouchella gibsonii as Alkalicoccobacillus plakortidis comb. nov. and Alkalicoccobacillus gibsonii comb. nov.</title>
        <authorList>
            <person name="Kim K.H."/>
            <person name="Lee J.K."/>
            <person name="Han D.M."/>
            <person name="Baek J.H."/>
            <person name="Jeon C.O."/>
        </authorList>
    </citation>
    <scope>NUCLEOTIDE SEQUENCE</scope>
    <source>
        <strain evidence="2">DSM 19153</strain>
    </source>
</reference>
<name>A0ABT0XPK3_9BACI</name>
<organism evidence="2 3">
    <name type="scientific">Alkalicoccobacillus plakortidis</name>
    <dbReference type="NCBI Taxonomy" id="444060"/>
    <lineage>
        <taxon>Bacteria</taxon>
        <taxon>Bacillati</taxon>
        <taxon>Bacillota</taxon>
        <taxon>Bacilli</taxon>
        <taxon>Bacillales</taxon>
        <taxon>Bacillaceae</taxon>
        <taxon>Alkalicoccobacillus</taxon>
    </lineage>
</organism>
<keyword evidence="3" id="KW-1185">Reference proteome</keyword>
<gene>
    <name evidence="2" type="ORF">NDM98_20870</name>
</gene>
<evidence type="ECO:0000313" key="3">
    <source>
        <dbReference type="Proteomes" id="UP001203665"/>
    </source>
</evidence>
<dbReference type="EMBL" id="JAMQJY010000005">
    <property type="protein sequence ID" value="MCM2677650.1"/>
    <property type="molecule type" value="Genomic_DNA"/>
</dbReference>
<keyword evidence="1" id="KW-0812">Transmembrane</keyword>
<accession>A0ABT0XPK3</accession>
<sequence length="159" mass="17460">MKRETLFLKVAVFLIGSPVLALCLFWVPGIVGDRSILDPEISLWRYPVMIGLYVTAIAFFMALFQSLKLLSFIDKSEAFSELSVRALKIIMTCAIIISAFYVAVLPLLYVMADSSDAPGIIVIGLVILFASTIIAVFAAVLKKLLKNAIEIKSENDLTV</sequence>
<protein>
    <submittedName>
        <fullName evidence="2">DUF2975 domain-containing protein</fullName>
    </submittedName>
</protein>
<evidence type="ECO:0000256" key="1">
    <source>
        <dbReference type="SAM" id="Phobius"/>
    </source>
</evidence>
<feature type="transmembrane region" description="Helical" evidence="1">
    <location>
        <begin position="86"/>
        <end position="111"/>
    </location>
</feature>
<dbReference type="InterPro" id="IPR021354">
    <property type="entry name" value="DUF2975"/>
</dbReference>
<feature type="transmembrane region" description="Helical" evidence="1">
    <location>
        <begin position="117"/>
        <end position="141"/>
    </location>
</feature>
<dbReference type="Proteomes" id="UP001203665">
    <property type="component" value="Unassembled WGS sequence"/>
</dbReference>
<feature type="transmembrane region" description="Helical" evidence="1">
    <location>
        <begin position="43"/>
        <end position="65"/>
    </location>
</feature>
<comment type="caution">
    <text evidence="2">The sequence shown here is derived from an EMBL/GenBank/DDBJ whole genome shotgun (WGS) entry which is preliminary data.</text>
</comment>